<dbReference type="PANTHER" id="PTHR46223:SF3">
    <property type="entry name" value="HISTONE-LYSINE N-METHYLTRANSFERASE SET-23"/>
    <property type="match status" value="1"/>
</dbReference>
<evidence type="ECO:0000256" key="2">
    <source>
        <dbReference type="ARBA" id="ARBA00022454"/>
    </source>
</evidence>
<accession>A0A1F5IR79</accession>
<dbReference type="PROSITE" id="PS50280">
    <property type="entry name" value="SET"/>
    <property type="match status" value="1"/>
</dbReference>
<keyword evidence="7" id="KW-0862">Zinc</keyword>
<evidence type="ECO:0000256" key="5">
    <source>
        <dbReference type="ARBA" id="ARBA00022691"/>
    </source>
</evidence>
<keyword evidence="6" id="KW-0479">Metal-binding</keyword>
<dbReference type="GO" id="GO:0046872">
    <property type="term" value="F:metal ion binding"/>
    <property type="evidence" value="ECO:0007669"/>
    <property type="project" value="UniProtKB-KW"/>
</dbReference>
<keyword evidence="5" id="KW-0949">S-adenosyl-L-methionine</keyword>
<evidence type="ECO:0000313" key="10">
    <source>
        <dbReference type="Proteomes" id="UP000176336"/>
    </source>
</evidence>
<dbReference type="GO" id="GO:0008168">
    <property type="term" value="F:methyltransferase activity"/>
    <property type="evidence" value="ECO:0007669"/>
    <property type="project" value="UniProtKB-KW"/>
</dbReference>
<comment type="caution">
    <text evidence="9">The sequence shown here is derived from an EMBL/GenBank/DDBJ whole genome shotgun (WGS) entry which is preliminary data.</text>
</comment>
<evidence type="ECO:0000313" key="9">
    <source>
        <dbReference type="EMBL" id="OGE18873.1"/>
    </source>
</evidence>
<protein>
    <recommendedName>
        <fullName evidence="8">SET domain-containing protein</fullName>
    </recommendedName>
</protein>
<keyword evidence="4" id="KW-0808">Transferase</keyword>
<dbReference type="InterPro" id="IPR001214">
    <property type="entry name" value="SET_dom"/>
</dbReference>
<proteinExistence type="predicted"/>
<keyword evidence="2" id="KW-0158">Chromosome</keyword>
<gene>
    <name evidence="9" type="ORF">A2871_02690</name>
</gene>
<dbReference type="GO" id="GO:0005694">
    <property type="term" value="C:chromosome"/>
    <property type="evidence" value="ECO:0007669"/>
    <property type="project" value="UniProtKB-SubCell"/>
</dbReference>
<dbReference type="Pfam" id="PF00856">
    <property type="entry name" value="SET"/>
    <property type="match status" value="1"/>
</dbReference>
<organism evidence="9 10">
    <name type="scientific">Candidatus Daviesbacteria bacterium RIFCSPHIGHO2_01_FULL_41_23</name>
    <dbReference type="NCBI Taxonomy" id="1797764"/>
    <lineage>
        <taxon>Bacteria</taxon>
        <taxon>Candidatus Daviesiibacteriota</taxon>
    </lineage>
</organism>
<dbReference type="GO" id="GO:0032259">
    <property type="term" value="P:methylation"/>
    <property type="evidence" value="ECO:0007669"/>
    <property type="project" value="UniProtKB-KW"/>
</dbReference>
<dbReference type="InterPro" id="IPR046341">
    <property type="entry name" value="SET_dom_sf"/>
</dbReference>
<reference evidence="9 10" key="1">
    <citation type="journal article" date="2016" name="Nat. Commun.">
        <title>Thousands of microbial genomes shed light on interconnected biogeochemical processes in an aquifer system.</title>
        <authorList>
            <person name="Anantharaman K."/>
            <person name="Brown C.T."/>
            <person name="Hug L.A."/>
            <person name="Sharon I."/>
            <person name="Castelle C.J."/>
            <person name="Probst A.J."/>
            <person name="Thomas B.C."/>
            <person name="Singh A."/>
            <person name="Wilkins M.J."/>
            <person name="Karaoz U."/>
            <person name="Brodie E.L."/>
            <person name="Williams K.H."/>
            <person name="Hubbard S.S."/>
            <person name="Banfield J.F."/>
        </authorList>
    </citation>
    <scope>NUCLEOTIDE SEQUENCE [LARGE SCALE GENOMIC DNA]</scope>
</reference>
<evidence type="ECO:0000259" key="8">
    <source>
        <dbReference type="PROSITE" id="PS50280"/>
    </source>
</evidence>
<dbReference type="PANTHER" id="PTHR46223">
    <property type="entry name" value="HISTONE-LYSINE N-METHYLTRANSFERASE SUV39H"/>
    <property type="match status" value="1"/>
</dbReference>
<sequence length="194" mass="22366">MFLLSEDYLQIRKTKKKGFGVFAKKRIKAGTVIGDYLGKVIKTADYDLENDKHGLYLMLLTDEAAVYPDLKKPGIHLFNHSCEPNCWIYAYLGHTLFFALRRIEPGEELTISYLLSPKSENCKHCPHDCKCGSKFCTGTMHLSEDKYQKWQKFQNEGKKKTEKVKFTFGKNLPKLLNYPKIIPKNPIYAMISST</sequence>
<dbReference type="SUPFAM" id="SSF82199">
    <property type="entry name" value="SET domain"/>
    <property type="match status" value="1"/>
</dbReference>
<dbReference type="Proteomes" id="UP000176336">
    <property type="component" value="Unassembled WGS sequence"/>
</dbReference>
<comment type="subcellular location">
    <subcellularLocation>
        <location evidence="1">Chromosome</location>
    </subcellularLocation>
</comment>
<evidence type="ECO:0000256" key="1">
    <source>
        <dbReference type="ARBA" id="ARBA00004286"/>
    </source>
</evidence>
<evidence type="ECO:0000256" key="4">
    <source>
        <dbReference type="ARBA" id="ARBA00022679"/>
    </source>
</evidence>
<keyword evidence="3" id="KW-0489">Methyltransferase</keyword>
<dbReference type="InterPro" id="IPR050973">
    <property type="entry name" value="H3K9_Histone-Lys_N-MTase"/>
</dbReference>
<evidence type="ECO:0000256" key="3">
    <source>
        <dbReference type="ARBA" id="ARBA00022603"/>
    </source>
</evidence>
<name>A0A1F5IR79_9BACT</name>
<evidence type="ECO:0000256" key="7">
    <source>
        <dbReference type="ARBA" id="ARBA00022833"/>
    </source>
</evidence>
<dbReference type="EMBL" id="MFCR01000008">
    <property type="protein sequence ID" value="OGE18873.1"/>
    <property type="molecule type" value="Genomic_DNA"/>
</dbReference>
<evidence type="ECO:0000256" key="6">
    <source>
        <dbReference type="ARBA" id="ARBA00022723"/>
    </source>
</evidence>
<feature type="domain" description="SET" evidence="8">
    <location>
        <begin position="7"/>
        <end position="114"/>
    </location>
</feature>
<dbReference type="AlphaFoldDB" id="A0A1F5IR79"/>
<dbReference type="Gene3D" id="2.170.270.10">
    <property type="entry name" value="SET domain"/>
    <property type="match status" value="1"/>
</dbReference>
<dbReference type="SMART" id="SM00317">
    <property type="entry name" value="SET"/>
    <property type="match status" value="1"/>
</dbReference>